<dbReference type="OrthoDB" id="5954793at2759"/>
<keyword evidence="2 4" id="KW-0808">Transferase</keyword>
<keyword evidence="6" id="KW-1185">Reference proteome</keyword>
<evidence type="ECO:0000256" key="2">
    <source>
        <dbReference type="ARBA" id="ARBA00022679"/>
    </source>
</evidence>
<reference evidence="5 6" key="1">
    <citation type="submission" date="2020-08" db="EMBL/GenBank/DDBJ databases">
        <authorList>
            <person name="Hejnol A."/>
        </authorList>
    </citation>
    <scope>NUCLEOTIDE SEQUENCE [LARGE SCALE GENOMIC DNA]</scope>
</reference>
<dbReference type="Gene3D" id="3.40.50.150">
    <property type="entry name" value="Vaccinia Virus protein VP39"/>
    <property type="match status" value="1"/>
</dbReference>
<keyword evidence="3 4" id="KW-0949">S-adenosyl-L-methionine</keyword>
<protein>
    <recommendedName>
        <fullName evidence="4">S-adenosylmethionine sensor upstream of mTORC1</fullName>
    </recommendedName>
    <alternativeName>
        <fullName evidence="4">Probable methyltransferase BMT2 homolog</fullName>
        <ecNumber evidence="4">2.1.1.-</ecNumber>
    </alternativeName>
</protein>
<dbReference type="InterPro" id="IPR021867">
    <property type="entry name" value="Bmt2/SAMTOR"/>
</dbReference>
<evidence type="ECO:0000313" key="6">
    <source>
        <dbReference type="Proteomes" id="UP000549394"/>
    </source>
</evidence>
<gene>
    <name evidence="5" type="ORF">DGYR_LOCUS4344</name>
</gene>
<proteinExistence type="inferred from homology"/>
<accession>A0A7I8VHX9</accession>
<dbReference type="InterPro" id="IPR029063">
    <property type="entry name" value="SAM-dependent_MTases_sf"/>
</dbReference>
<name>A0A7I8VHX9_9ANNE</name>
<dbReference type="GO" id="GO:0032259">
    <property type="term" value="P:methylation"/>
    <property type="evidence" value="ECO:0007669"/>
    <property type="project" value="UniProtKB-KW"/>
</dbReference>
<dbReference type="AlphaFoldDB" id="A0A7I8VHX9"/>
<comment type="similarity">
    <text evidence="4">Belongs to the BMT2 family.</text>
</comment>
<dbReference type="SUPFAM" id="SSF53335">
    <property type="entry name" value="S-adenosyl-L-methionine-dependent methyltransferases"/>
    <property type="match status" value="1"/>
</dbReference>
<dbReference type="HAMAP" id="MF_03044">
    <property type="entry name" value="BMT2"/>
    <property type="match status" value="1"/>
</dbReference>
<feature type="binding site" evidence="4">
    <location>
        <position position="144"/>
    </location>
    <ligand>
        <name>S-adenosyl-L-methionine</name>
        <dbReference type="ChEBI" id="CHEBI:59789"/>
    </ligand>
</feature>
<evidence type="ECO:0000256" key="4">
    <source>
        <dbReference type="HAMAP-Rule" id="MF_03044"/>
    </source>
</evidence>
<evidence type="ECO:0000313" key="5">
    <source>
        <dbReference type="EMBL" id="CAD5115624.1"/>
    </source>
</evidence>
<evidence type="ECO:0000256" key="1">
    <source>
        <dbReference type="ARBA" id="ARBA00022603"/>
    </source>
</evidence>
<dbReference type="EC" id="2.1.1.-" evidence="4"/>
<dbReference type="PANTHER" id="PTHR21008:SF0">
    <property type="entry name" value="S-ADENOSYLMETHIONINE SENSOR UPSTREAM OF MTORC1"/>
    <property type="match status" value="1"/>
</dbReference>
<dbReference type="PANTHER" id="PTHR21008">
    <property type="entry name" value="S-ADENOSYLMETHIONINE SENSOR UPSTREAM OF MTORC1-RELATED"/>
    <property type="match status" value="1"/>
</dbReference>
<comment type="caution">
    <text evidence="5">The sequence shown here is derived from an EMBL/GenBank/DDBJ whole genome shotgun (WGS) entry which is preliminary data.</text>
</comment>
<organism evidence="5 6">
    <name type="scientific">Dimorphilus gyrociliatus</name>
    <dbReference type="NCBI Taxonomy" id="2664684"/>
    <lineage>
        <taxon>Eukaryota</taxon>
        <taxon>Metazoa</taxon>
        <taxon>Spiralia</taxon>
        <taxon>Lophotrochozoa</taxon>
        <taxon>Annelida</taxon>
        <taxon>Polychaeta</taxon>
        <taxon>Polychaeta incertae sedis</taxon>
        <taxon>Dinophilidae</taxon>
        <taxon>Dimorphilus</taxon>
    </lineage>
</organism>
<dbReference type="GO" id="GO:1904262">
    <property type="term" value="P:negative regulation of TORC1 signaling"/>
    <property type="evidence" value="ECO:0007669"/>
    <property type="project" value="TreeGrafter"/>
</dbReference>
<dbReference type="EMBL" id="CAJFCJ010000006">
    <property type="protein sequence ID" value="CAD5115624.1"/>
    <property type="molecule type" value="Genomic_DNA"/>
</dbReference>
<dbReference type="GO" id="GO:0008168">
    <property type="term" value="F:methyltransferase activity"/>
    <property type="evidence" value="ECO:0007669"/>
    <property type="project" value="UniProtKB-UniRule"/>
</dbReference>
<feature type="binding site" evidence="4">
    <location>
        <position position="126"/>
    </location>
    <ligand>
        <name>S-adenosyl-L-methionine</name>
        <dbReference type="ChEBI" id="CHEBI:59789"/>
    </ligand>
</feature>
<sequence length="302" mass="35398">MSEHQNLSSVIKETHAKLRKMFNEKDSKSHELLWAEHCSKEEVLNEYATAMKDLATKHWSKSPYTRINWCIDKMKEYFFEGGLEKLRMKDERRLKHHGMTQDNENILIENCLKLPLEEKVRLLDVGSCYNPFESYNFVNCLPIDLCPASPTVRRCDFLQVPISEGLTEYEDTISCLCKENFDVVVFSLLLEYFPSSEQRHICCEKAYEVLKGDGLLVIITPDSSHQNKNMNMIKSWKLAMENLGFTRWRYEKLQHLHCMAYRKFGKKRVFSDNYKLLFIPQDSRKEELSNSKPNLSLAISTG</sequence>
<comment type="function">
    <text evidence="4">S-adenosyl-L-methionine-binding protein that acts as an inhibitor of mTORC1 signaling. Acts as a sensor of S-adenosyl-L-methionine to signal methionine sufficiency to mTORC1. Probably also acts as a S-adenosyl-L-methionine-dependent methyltransferase.</text>
</comment>
<dbReference type="Proteomes" id="UP000549394">
    <property type="component" value="Unassembled WGS sequence"/>
</dbReference>
<keyword evidence="1 4" id="KW-0489">Methyltransferase</keyword>
<dbReference type="Pfam" id="PF11968">
    <property type="entry name" value="Bmt2"/>
    <property type="match status" value="1"/>
</dbReference>
<evidence type="ECO:0000256" key="3">
    <source>
        <dbReference type="ARBA" id="ARBA00022691"/>
    </source>
</evidence>